<keyword evidence="3" id="KW-0653">Protein transport</keyword>
<evidence type="ECO:0000256" key="6">
    <source>
        <dbReference type="ARBA" id="ARBA00023140"/>
    </source>
</evidence>
<evidence type="ECO:0000256" key="2">
    <source>
        <dbReference type="ARBA" id="ARBA00022448"/>
    </source>
</evidence>
<evidence type="ECO:0000256" key="1">
    <source>
        <dbReference type="ARBA" id="ARBA00006033"/>
    </source>
</evidence>
<feature type="region of interest" description="Disordered" evidence="9">
    <location>
        <begin position="287"/>
        <end position="319"/>
    </location>
</feature>
<dbReference type="PANTHER" id="PTHR19332:SF1">
    <property type="entry name" value="PEROXISOMAL MEMBRANE PROTEIN PEX13"/>
    <property type="match status" value="1"/>
</dbReference>
<dbReference type="InterPro" id="IPR035463">
    <property type="entry name" value="Pex13"/>
</dbReference>
<evidence type="ECO:0000256" key="9">
    <source>
        <dbReference type="SAM" id="MobiDB-lite"/>
    </source>
</evidence>
<comment type="similarity">
    <text evidence="1">Belongs to the peroxin-13 family.</text>
</comment>
<evidence type="ECO:0000256" key="3">
    <source>
        <dbReference type="ARBA" id="ARBA00022927"/>
    </source>
</evidence>
<protein>
    <recommendedName>
        <fullName evidence="7">Peroxin-13</fullName>
    </recommendedName>
</protein>
<feature type="region of interest" description="Disordered" evidence="9">
    <location>
        <begin position="1"/>
        <end position="80"/>
    </location>
</feature>
<evidence type="ECO:0000313" key="10">
    <source>
        <dbReference type="EMBL" id="CAK9266230.1"/>
    </source>
</evidence>
<name>A0ABP0WL50_9BRYO</name>
<evidence type="ECO:0000256" key="4">
    <source>
        <dbReference type="ARBA" id="ARBA00023010"/>
    </source>
</evidence>
<dbReference type="EMBL" id="OZ020113">
    <property type="protein sequence ID" value="CAK9266230.1"/>
    <property type="molecule type" value="Genomic_DNA"/>
</dbReference>
<dbReference type="PANTHER" id="PTHR19332">
    <property type="entry name" value="PEROXISOMAL MEMBRANE PROTEIN PEX13"/>
    <property type="match status" value="1"/>
</dbReference>
<keyword evidence="5" id="KW-0472">Membrane</keyword>
<proteinExistence type="inferred from homology"/>
<feature type="compositionally biased region" description="Low complexity" evidence="9">
    <location>
        <begin position="38"/>
        <end position="54"/>
    </location>
</feature>
<keyword evidence="4" id="KW-0811">Translocation</keyword>
<accession>A0ABP0WL50</accession>
<evidence type="ECO:0000313" key="11">
    <source>
        <dbReference type="Proteomes" id="UP001497444"/>
    </source>
</evidence>
<keyword evidence="2" id="KW-0813">Transport</keyword>
<keyword evidence="6" id="KW-0576">Peroxisome</keyword>
<keyword evidence="11" id="KW-1185">Reference proteome</keyword>
<evidence type="ECO:0000256" key="5">
    <source>
        <dbReference type="ARBA" id="ARBA00023136"/>
    </source>
</evidence>
<gene>
    <name evidence="10" type="ORF">CSSPJE1EN1_LOCUS11708</name>
</gene>
<evidence type="ECO:0000256" key="8">
    <source>
        <dbReference type="ARBA" id="ARBA00046271"/>
    </source>
</evidence>
<dbReference type="Proteomes" id="UP001497444">
    <property type="component" value="Chromosome 18"/>
</dbReference>
<comment type="subcellular location">
    <subcellularLocation>
        <location evidence="8">Peroxisome membrane</location>
    </subcellularLocation>
</comment>
<organism evidence="10 11">
    <name type="scientific">Sphagnum jensenii</name>
    <dbReference type="NCBI Taxonomy" id="128206"/>
    <lineage>
        <taxon>Eukaryota</taxon>
        <taxon>Viridiplantae</taxon>
        <taxon>Streptophyta</taxon>
        <taxon>Embryophyta</taxon>
        <taxon>Bryophyta</taxon>
        <taxon>Sphagnophytina</taxon>
        <taxon>Sphagnopsida</taxon>
        <taxon>Sphagnales</taxon>
        <taxon>Sphagnaceae</taxon>
        <taxon>Sphagnum</taxon>
    </lineage>
</organism>
<reference evidence="10" key="1">
    <citation type="submission" date="2024-02" db="EMBL/GenBank/DDBJ databases">
        <authorList>
            <consortium name="ELIXIR-Norway"/>
            <consortium name="Elixir Norway"/>
        </authorList>
    </citation>
    <scope>NUCLEOTIDE SEQUENCE</scope>
</reference>
<evidence type="ECO:0000256" key="7">
    <source>
        <dbReference type="ARBA" id="ARBA00029693"/>
    </source>
</evidence>
<sequence>MHGLSEFCAGGTPPKPWERSDTQAGSNGPSPFAPPSNSPSTAATVADAGVANAGAKDENGIPRSLATVDGTAGRQMPPRPWEVNSSGYGGGMTSYNRPSPYGGLGTGMGGYGSNYASPYGAGMYGSGYGSSYGGGYGSSSYGGGYGSSSYGGMQNRYGSGQYGGYGGMGYSGMSGGYGGYGGGAFGGMGGAGSMTPYGYGGPGDPNDPNAGRPPGPPNLWQTMLHALNSFLNFFGRLSILVDENTHAFHFFITALLQLCDRAGVLYGELARFVLRLLGVRSKARTKLASPPVTPSLPGTPALPSNMGDARNNWDSVWGK</sequence>